<proteinExistence type="predicted"/>
<dbReference type="InterPro" id="IPR027417">
    <property type="entry name" value="P-loop_NTPase"/>
</dbReference>
<dbReference type="PANTHER" id="PTHR43572:SF38">
    <property type="entry name" value="PROTEIN SMAX1-LIKE 6"/>
    <property type="match status" value="1"/>
</dbReference>
<dbReference type="EMBL" id="WOCE01000004">
    <property type="protein sequence ID" value="KAE9615149.1"/>
    <property type="molecule type" value="Genomic_DNA"/>
</dbReference>
<comment type="caution">
    <text evidence="1">The sequence shown here is derived from an EMBL/GenBank/DDBJ whole genome shotgun (WGS) entry which is preliminary data.</text>
</comment>
<organism evidence="1 2">
    <name type="scientific">Lupinus albus</name>
    <name type="common">White lupine</name>
    <name type="synonym">Lupinus termis</name>
    <dbReference type="NCBI Taxonomy" id="3870"/>
    <lineage>
        <taxon>Eukaryota</taxon>
        <taxon>Viridiplantae</taxon>
        <taxon>Streptophyta</taxon>
        <taxon>Embryophyta</taxon>
        <taxon>Tracheophyta</taxon>
        <taxon>Spermatophyta</taxon>
        <taxon>Magnoliopsida</taxon>
        <taxon>eudicotyledons</taxon>
        <taxon>Gunneridae</taxon>
        <taxon>Pentapetalae</taxon>
        <taxon>rosids</taxon>
        <taxon>fabids</taxon>
        <taxon>Fabales</taxon>
        <taxon>Fabaceae</taxon>
        <taxon>Papilionoideae</taxon>
        <taxon>50 kb inversion clade</taxon>
        <taxon>genistoids sensu lato</taxon>
        <taxon>core genistoids</taxon>
        <taxon>Genisteae</taxon>
        <taxon>Lupinus</taxon>
    </lineage>
</organism>
<reference evidence="2" key="1">
    <citation type="journal article" date="2020" name="Nat. Commun.">
        <title>Genome sequence of the cluster root forming white lupin.</title>
        <authorList>
            <person name="Hufnagel B."/>
            <person name="Marques A."/>
            <person name="Soriano A."/>
            <person name="Marques L."/>
            <person name="Divol F."/>
            <person name="Doumas P."/>
            <person name="Sallet E."/>
            <person name="Mancinotti D."/>
            <person name="Carrere S."/>
            <person name="Marande W."/>
            <person name="Arribat S."/>
            <person name="Keller J."/>
            <person name="Huneau C."/>
            <person name="Blein T."/>
            <person name="Aime D."/>
            <person name="Laguerre M."/>
            <person name="Taylor J."/>
            <person name="Schubert V."/>
            <person name="Nelson M."/>
            <person name="Geu-Flores F."/>
            <person name="Crespi M."/>
            <person name="Gallardo-Guerrero K."/>
            <person name="Delaux P.-M."/>
            <person name="Salse J."/>
            <person name="Berges H."/>
            <person name="Guyot R."/>
            <person name="Gouzy J."/>
            <person name="Peret B."/>
        </authorList>
    </citation>
    <scope>NUCLEOTIDE SEQUENCE [LARGE SCALE GENOMIC DNA]</scope>
    <source>
        <strain evidence="2">cv. Amiga</strain>
    </source>
</reference>
<keyword evidence="2" id="KW-1185">Reference proteome</keyword>
<dbReference type="Gene3D" id="3.40.50.300">
    <property type="entry name" value="P-loop containing nucleotide triphosphate hydrolases"/>
    <property type="match status" value="1"/>
</dbReference>
<evidence type="ECO:0000313" key="1">
    <source>
        <dbReference type="EMBL" id="KAE9615149.1"/>
    </source>
</evidence>
<dbReference type="InterPro" id="IPR051650">
    <property type="entry name" value="SL_signaling_regulator"/>
</dbReference>
<gene>
    <name evidence="1" type="ORF">Lalb_Chr04g0252251</name>
</gene>
<protein>
    <recommendedName>
        <fullName evidence="3">ATPase AAA-type core domain-containing protein</fullName>
    </recommendedName>
</protein>
<dbReference type="Proteomes" id="UP000447434">
    <property type="component" value="Chromosome 4"/>
</dbReference>
<accession>A0A6A4QNE0</accession>
<evidence type="ECO:0000313" key="2">
    <source>
        <dbReference type="Proteomes" id="UP000447434"/>
    </source>
</evidence>
<dbReference type="PANTHER" id="PTHR43572">
    <property type="entry name" value="CHAPERONE PROTEIN CLPD, CHLOROPLASTIC"/>
    <property type="match status" value="1"/>
</dbReference>
<sequence>MVCFPRSRVGKMKFASSLAEDMFGNTESLTSVDLSSQGRLYTLNSTFETQKSHRHYVLGRKTVVDYIAGELSRKPHSVVFLENVDEIDFLGETS</sequence>
<dbReference type="OrthoDB" id="1723324at2759"/>
<dbReference type="AlphaFoldDB" id="A0A6A4QNE0"/>
<name>A0A6A4QNE0_LUPAL</name>
<evidence type="ECO:0008006" key="3">
    <source>
        <dbReference type="Google" id="ProtNLM"/>
    </source>
</evidence>